<dbReference type="InterPro" id="IPR016186">
    <property type="entry name" value="C-type_lectin-like/link_sf"/>
</dbReference>
<dbReference type="SUPFAM" id="SSF56436">
    <property type="entry name" value="C-type lectin-like"/>
    <property type="match status" value="1"/>
</dbReference>
<dbReference type="PROSITE" id="PS00615">
    <property type="entry name" value="C_TYPE_LECTIN_1"/>
    <property type="match status" value="1"/>
</dbReference>
<feature type="non-terminal residue" evidence="1">
    <location>
        <position position="429"/>
    </location>
</feature>
<dbReference type="Pfam" id="PF00024">
    <property type="entry name" value="PAN_1"/>
    <property type="match status" value="1"/>
</dbReference>
<dbReference type="SMART" id="SM00034">
    <property type="entry name" value="CLECT"/>
    <property type="match status" value="1"/>
</dbReference>
<accession>A0A8J1UXW4</accession>
<dbReference type="CDD" id="cd00037">
    <property type="entry name" value="CLECT"/>
    <property type="match status" value="1"/>
</dbReference>
<dbReference type="InterPro" id="IPR003609">
    <property type="entry name" value="Pan_app"/>
</dbReference>
<proteinExistence type="predicted"/>
<dbReference type="InterPro" id="IPR001304">
    <property type="entry name" value="C-type_lectin-like"/>
</dbReference>
<evidence type="ECO:0000313" key="2">
    <source>
        <dbReference type="Proteomes" id="UP000749559"/>
    </source>
</evidence>
<reference evidence="1" key="1">
    <citation type="submission" date="2022-03" db="EMBL/GenBank/DDBJ databases">
        <authorList>
            <person name="Martin C."/>
        </authorList>
    </citation>
    <scope>NUCLEOTIDE SEQUENCE</scope>
</reference>
<dbReference type="InterPro" id="IPR050111">
    <property type="entry name" value="C-type_lectin/snaclec_domain"/>
</dbReference>
<keyword evidence="2" id="KW-1185">Reference proteome</keyword>
<gene>
    <name evidence="1" type="ORF">OFUS_LOCUS24691</name>
</gene>
<protein>
    <submittedName>
        <fullName evidence="1">Uncharacterized protein</fullName>
    </submittedName>
</protein>
<evidence type="ECO:0000313" key="1">
    <source>
        <dbReference type="EMBL" id="CAH1800853.1"/>
    </source>
</evidence>
<dbReference type="InterPro" id="IPR016187">
    <property type="entry name" value="CTDL_fold"/>
</dbReference>
<dbReference type="Proteomes" id="UP000749559">
    <property type="component" value="Unassembled WGS sequence"/>
</dbReference>
<dbReference type="InterPro" id="IPR018378">
    <property type="entry name" value="C-type_lectin_CS"/>
</dbReference>
<dbReference type="Gene3D" id="3.10.100.10">
    <property type="entry name" value="Mannose-Binding Protein A, subunit A"/>
    <property type="match status" value="1"/>
</dbReference>
<dbReference type="Pfam" id="PF00059">
    <property type="entry name" value="Lectin_C"/>
    <property type="match status" value="1"/>
</dbReference>
<sequence>AIVGIHFTQKDTNMKVIFIALIQCISIIKGIQCGLTRPFLAKTTIYETILNGKILRNADITTVFVDDALECLRECNKLYTCVSVNFNIIDTGSGGKECMLNKELIAEESELQDDISYQFIQMSKQNFTNFRTHCSREGGTQMCITCPESTSLRYPYYNYIYNGHCYWFGAIGRTNGTDAAVRCQEANGYLVSINDEAEHTFLASIAVKRITTHGGQTYIGLPQKSPTENIHDTWADGTPVEFSRWRTGYPSSVDDACAILESSSALWRDYGCDVTRPYICETPAVAVSLDGPYYLQPYSDGSSYIGLQNTDQLWLSNHLNSSQAFYFQSPGITWQNGTVTLFSDDNTGNMMRVVGGPGYLQNWADRSSNGNFAEETTFTLSEDEFFPDFVTLRIHGKYMVVSNGQLVSQAFLDTDAFKSSASFKLIAAP</sequence>
<comment type="caution">
    <text evidence="1">The sequence shown here is derived from an EMBL/GenBank/DDBJ whole genome shotgun (WGS) entry which is preliminary data.</text>
</comment>
<organism evidence="1 2">
    <name type="scientific">Owenia fusiformis</name>
    <name type="common">Polychaete worm</name>
    <dbReference type="NCBI Taxonomy" id="6347"/>
    <lineage>
        <taxon>Eukaryota</taxon>
        <taxon>Metazoa</taxon>
        <taxon>Spiralia</taxon>
        <taxon>Lophotrochozoa</taxon>
        <taxon>Annelida</taxon>
        <taxon>Polychaeta</taxon>
        <taxon>Sedentaria</taxon>
        <taxon>Canalipalpata</taxon>
        <taxon>Sabellida</taxon>
        <taxon>Oweniida</taxon>
        <taxon>Oweniidae</taxon>
        <taxon>Owenia</taxon>
    </lineage>
</organism>
<dbReference type="AlphaFoldDB" id="A0A8J1UXW4"/>
<dbReference type="EMBL" id="CAIIXF020000012">
    <property type="protein sequence ID" value="CAH1800853.1"/>
    <property type="molecule type" value="Genomic_DNA"/>
</dbReference>
<dbReference type="OrthoDB" id="9566065at2759"/>
<dbReference type="PROSITE" id="PS50041">
    <property type="entry name" value="C_TYPE_LECTIN_2"/>
    <property type="match status" value="1"/>
</dbReference>
<name>A0A8J1UXW4_OWEFU</name>
<dbReference type="PANTHER" id="PTHR22803">
    <property type="entry name" value="MANNOSE, PHOSPHOLIPASE, LECTIN RECEPTOR RELATED"/>
    <property type="match status" value="1"/>
</dbReference>
<dbReference type="Gene3D" id="2.80.10.50">
    <property type="match status" value="1"/>
</dbReference>